<dbReference type="Proteomes" id="UP000494106">
    <property type="component" value="Unassembled WGS sequence"/>
</dbReference>
<dbReference type="PANTHER" id="PTHR46599:SF3">
    <property type="entry name" value="PIGGYBAC TRANSPOSABLE ELEMENT-DERIVED PROTEIN 4"/>
    <property type="match status" value="1"/>
</dbReference>
<evidence type="ECO:0000256" key="1">
    <source>
        <dbReference type="SAM" id="MobiDB-lite"/>
    </source>
</evidence>
<evidence type="ECO:0000313" key="3">
    <source>
        <dbReference type="EMBL" id="CAB3234248.1"/>
    </source>
</evidence>
<keyword evidence="4" id="KW-1185">Reference proteome</keyword>
<dbReference type="InterPro" id="IPR029526">
    <property type="entry name" value="PGBD"/>
</dbReference>
<reference evidence="3 4" key="1">
    <citation type="submission" date="2020-04" db="EMBL/GenBank/DDBJ databases">
        <authorList>
            <person name="Wallbank WR R."/>
            <person name="Pardo Diaz C."/>
            <person name="Kozak K."/>
            <person name="Martin S."/>
            <person name="Jiggins C."/>
            <person name="Moest M."/>
            <person name="Warren A I."/>
            <person name="Byers J.R.P. K."/>
            <person name="Montejo-Kovacevich G."/>
            <person name="Yen C E."/>
        </authorList>
    </citation>
    <scope>NUCLEOTIDE SEQUENCE [LARGE SCALE GENOMIC DNA]</scope>
</reference>
<evidence type="ECO:0000259" key="2">
    <source>
        <dbReference type="Pfam" id="PF13843"/>
    </source>
</evidence>
<organism evidence="3 4">
    <name type="scientific">Arctia plantaginis</name>
    <name type="common">Wood tiger moth</name>
    <name type="synonym">Phalaena plantaginis</name>
    <dbReference type="NCBI Taxonomy" id="874455"/>
    <lineage>
        <taxon>Eukaryota</taxon>
        <taxon>Metazoa</taxon>
        <taxon>Ecdysozoa</taxon>
        <taxon>Arthropoda</taxon>
        <taxon>Hexapoda</taxon>
        <taxon>Insecta</taxon>
        <taxon>Pterygota</taxon>
        <taxon>Neoptera</taxon>
        <taxon>Endopterygota</taxon>
        <taxon>Lepidoptera</taxon>
        <taxon>Glossata</taxon>
        <taxon>Ditrysia</taxon>
        <taxon>Noctuoidea</taxon>
        <taxon>Erebidae</taxon>
        <taxon>Arctiinae</taxon>
        <taxon>Arctia</taxon>
    </lineage>
</organism>
<proteinExistence type="predicted"/>
<feature type="region of interest" description="Disordered" evidence="1">
    <location>
        <begin position="1"/>
        <end position="59"/>
    </location>
</feature>
<protein>
    <recommendedName>
        <fullName evidence="2">PiggyBac transposable element-derived protein domain-containing protein</fullName>
    </recommendedName>
</protein>
<dbReference type="AlphaFoldDB" id="A0A8S0ZLU1"/>
<evidence type="ECO:0000313" key="4">
    <source>
        <dbReference type="Proteomes" id="UP000494106"/>
    </source>
</evidence>
<sequence length="513" mass="58041">MEGYVECGGSGQSTPRITTVKRPANNDSTGKGEEVPASRRCLIPPDGASSSSSAVRAPPLRDEEIARILNHGSEEDADSDDEDEDLVQPGLLLPTSRITRWRDTNPDELYVYFAILLATGIIVKSRADSYWNTAQDLLSSPGFSATMSFDRYFLLSKCLHFCNNDDCNPHTMTRSEAKLFKVRPITDHLNQRFQQLYILSQNIALDESLTQWKGWLDINQFIRNKAATVGIKTYEVCESQSGYLWRFEVHVGHDESPQDSPLSGVVPVLVLKLLNGLEHKGHTVWMDNFYNSPALARELKVRGFDCVGTLRLDRQFVPTELTNLTKGALAVGQVCGCTSGDVDLVVWRDKNLVSLISTYHGLATVKCGDVLKPSIVPDYNVCMGGVDRKDQMIAMYPIERRRNRVWYKKFFRRLLNVSVLNAFILLRTQRPLTHRRFRETLVRELVAKHKPLSPSAGTARPVGHFPAQYDFLAGKQHERQRRFCVVCKKRTTAYCRQCNVPLCVFTCFEPHHT</sequence>
<name>A0A8S0ZLU1_ARCPL</name>
<feature type="domain" description="PiggyBac transposable element-derived protein" evidence="2">
    <location>
        <begin position="99"/>
        <end position="423"/>
    </location>
</feature>
<dbReference type="EMBL" id="CADEBC010000481">
    <property type="protein sequence ID" value="CAB3234248.1"/>
    <property type="molecule type" value="Genomic_DNA"/>
</dbReference>
<dbReference type="OrthoDB" id="75807at2759"/>
<comment type="caution">
    <text evidence="3">The sequence shown here is derived from an EMBL/GenBank/DDBJ whole genome shotgun (WGS) entry which is preliminary data.</text>
</comment>
<gene>
    <name evidence="3" type="ORF">APLA_LOCUS5538</name>
</gene>
<accession>A0A8S0ZLU1</accession>
<feature type="compositionally biased region" description="Gly residues" evidence="1">
    <location>
        <begin position="1"/>
        <end position="11"/>
    </location>
</feature>
<dbReference type="PANTHER" id="PTHR46599">
    <property type="entry name" value="PIGGYBAC TRANSPOSABLE ELEMENT-DERIVED PROTEIN 4"/>
    <property type="match status" value="1"/>
</dbReference>
<dbReference type="Pfam" id="PF13843">
    <property type="entry name" value="DDE_Tnp_1_7"/>
    <property type="match status" value="1"/>
</dbReference>